<evidence type="ECO:0000313" key="3">
    <source>
        <dbReference type="Proteomes" id="UP000321571"/>
    </source>
</evidence>
<dbReference type="InterPro" id="IPR029058">
    <property type="entry name" value="AB_hydrolase_fold"/>
</dbReference>
<dbReference type="InterPro" id="IPR000639">
    <property type="entry name" value="Epox_hydrolase-like"/>
</dbReference>
<dbReference type="PANTHER" id="PTHR43798:SF29">
    <property type="entry name" value="AB HYDROLASE-1 DOMAIN-CONTAINING PROTEIN"/>
    <property type="match status" value="1"/>
</dbReference>
<dbReference type="AlphaFoldDB" id="A0A5C8NMC2"/>
<accession>A0A5C8NMC2</accession>
<proteinExistence type="predicted"/>
<dbReference type="PRINTS" id="PR00111">
    <property type="entry name" value="ABHYDROLASE"/>
</dbReference>
<dbReference type="PRINTS" id="PR00412">
    <property type="entry name" value="EPOXHYDRLASE"/>
</dbReference>
<dbReference type="Pfam" id="PF00561">
    <property type="entry name" value="Abhydrolase_1"/>
    <property type="match status" value="1"/>
</dbReference>
<protein>
    <submittedName>
        <fullName evidence="2">Alpha/beta fold hydrolase</fullName>
    </submittedName>
</protein>
<dbReference type="EMBL" id="VDUX01000002">
    <property type="protein sequence ID" value="TXL62338.1"/>
    <property type="molecule type" value="Genomic_DNA"/>
</dbReference>
<comment type="caution">
    <text evidence="2">The sequence shown here is derived from an EMBL/GenBank/DDBJ whole genome shotgun (WGS) entry which is preliminary data.</text>
</comment>
<evidence type="ECO:0000313" key="2">
    <source>
        <dbReference type="EMBL" id="TXL62338.1"/>
    </source>
</evidence>
<dbReference type="Gene3D" id="3.40.50.1820">
    <property type="entry name" value="alpha/beta hydrolase"/>
    <property type="match status" value="1"/>
</dbReference>
<dbReference type="PANTHER" id="PTHR43798">
    <property type="entry name" value="MONOACYLGLYCEROL LIPASE"/>
    <property type="match status" value="1"/>
</dbReference>
<sequence>MALFALNGTDVNVEDTGAPDGKPDAPAILFGHGLLFSGRMYAAQVEALRGDYRCITIDFRGQGLSKPAADGRYDMDTLTTDVVALIDQLGLETLHYVGLSMGGFVGMRLAARHPERLRSLTLLDTSAGPEDPEKVSQYRLLGNIYRWIGMRPLIGKVSQIMFGRSTLDGPRGDAVVAELVEIVGGAQRKGMRGAIAGVTDREPCEDLLSSITTPTLVIVGAEDVATPVAKSEVIASGIAGSRLEVVEGAGHSSTMEQPDVITALIRAHVDAH</sequence>
<dbReference type="InterPro" id="IPR000073">
    <property type="entry name" value="AB_hydrolase_1"/>
</dbReference>
<evidence type="ECO:0000259" key="1">
    <source>
        <dbReference type="Pfam" id="PF00561"/>
    </source>
</evidence>
<dbReference type="RefSeq" id="WP_147684925.1">
    <property type="nucleotide sequence ID" value="NZ_VDUX01000002.1"/>
</dbReference>
<dbReference type="InterPro" id="IPR050266">
    <property type="entry name" value="AB_hydrolase_sf"/>
</dbReference>
<name>A0A5C8NMC2_9ACTN</name>
<dbReference type="Proteomes" id="UP000321571">
    <property type="component" value="Unassembled WGS sequence"/>
</dbReference>
<keyword evidence="2" id="KW-0378">Hydrolase</keyword>
<dbReference type="SUPFAM" id="SSF53474">
    <property type="entry name" value="alpha/beta-Hydrolases"/>
    <property type="match status" value="1"/>
</dbReference>
<dbReference type="GO" id="GO:0016787">
    <property type="term" value="F:hydrolase activity"/>
    <property type="evidence" value="ECO:0007669"/>
    <property type="project" value="UniProtKB-KW"/>
</dbReference>
<reference evidence="2 3" key="1">
    <citation type="submission" date="2019-06" db="EMBL/GenBank/DDBJ databases">
        <title>Aeromicrobium sp. nov., isolated from a maize field.</title>
        <authorList>
            <person name="Lin S.-Y."/>
            <person name="Tsai C.-F."/>
            <person name="Young C.-C."/>
        </authorList>
    </citation>
    <scope>NUCLEOTIDE SEQUENCE [LARGE SCALE GENOMIC DNA]</scope>
    <source>
        <strain evidence="2 3">CC-CFT486</strain>
    </source>
</reference>
<feature type="domain" description="AB hydrolase-1" evidence="1">
    <location>
        <begin position="26"/>
        <end position="129"/>
    </location>
</feature>
<dbReference type="OrthoDB" id="9785847at2"/>
<gene>
    <name evidence="2" type="ORF">FHP06_06500</name>
</gene>
<keyword evidence="3" id="KW-1185">Reference proteome</keyword>
<organism evidence="2 3">
    <name type="scientific">Aeromicrobium terrae</name>
    <dbReference type="NCBI Taxonomy" id="2498846"/>
    <lineage>
        <taxon>Bacteria</taxon>
        <taxon>Bacillati</taxon>
        <taxon>Actinomycetota</taxon>
        <taxon>Actinomycetes</taxon>
        <taxon>Propionibacteriales</taxon>
        <taxon>Nocardioidaceae</taxon>
        <taxon>Aeromicrobium</taxon>
    </lineage>
</organism>